<keyword evidence="1" id="KW-0808">Transferase</keyword>
<keyword evidence="3" id="KW-0540">Nuclease</keyword>
<dbReference type="PANTHER" id="PTHR34072">
    <property type="entry name" value="ENZYMATIC POLYPROTEIN-RELATED"/>
    <property type="match status" value="1"/>
</dbReference>
<dbReference type="InterPro" id="IPR043502">
    <property type="entry name" value="DNA/RNA_pol_sf"/>
</dbReference>
<feature type="compositionally biased region" description="Basic and acidic residues" evidence="7">
    <location>
        <begin position="355"/>
        <end position="370"/>
    </location>
</feature>
<dbReference type="PANTHER" id="PTHR34072:SF44">
    <property type="entry name" value="RNA-DIRECTED DNA POLYMERASE"/>
    <property type="match status" value="1"/>
</dbReference>
<keyword evidence="2" id="KW-0548">Nucleotidyltransferase</keyword>
<evidence type="ECO:0000313" key="10">
    <source>
        <dbReference type="Proteomes" id="UP001151760"/>
    </source>
</evidence>
<dbReference type="EMBL" id="BQNB010018917">
    <property type="protein sequence ID" value="GJT79636.1"/>
    <property type="molecule type" value="Genomic_DNA"/>
</dbReference>
<protein>
    <submittedName>
        <fullName evidence="9">Reverse transcriptase domain-containing protein</fullName>
    </submittedName>
</protein>
<evidence type="ECO:0000256" key="2">
    <source>
        <dbReference type="ARBA" id="ARBA00022695"/>
    </source>
</evidence>
<dbReference type="GO" id="GO:0003964">
    <property type="term" value="F:RNA-directed DNA polymerase activity"/>
    <property type="evidence" value="ECO:0007669"/>
    <property type="project" value="UniProtKB-KW"/>
</dbReference>
<dbReference type="Proteomes" id="UP001151760">
    <property type="component" value="Unassembled WGS sequence"/>
</dbReference>
<name>A0ABQ5GVH4_9ASTR</name>
<organism evidence="9 10">
    <name type="scientific">Tanacetum coccineum</name>
    <dbReference type="NCBI Taxonomy" id="301880"/>
    <lineage>
        <taxon>Eukaryota</taxon>
        <taxon>Viridiplantae</taxon>
        <taxon>Streptophyta</taxon>
        <taxon>Embryophyta</taxon>
        <taxon>Tracheophyta</taxon>
        <taxon>Spermatophyta</taxon>
        <taxon>Magnoliopsida</taxon>
        <taxon>eudicotyledons</taxon>
        <taxon>Gunneridae</taxon>
        <taxon>Pentapetalae</taxon>
        <taxon>asterids</taxon>
        <taxon>campanulids</taxon>
        <taxon>Asterales</taxon>
        <taxon>Asteraceae</taxon>
        <taxon>Asteroideae</taxon>
        <taxon>Anthemideae</taxon>
        <taxon>Anthemidinae</taxon>
        <taxon>Tanacetum</taxon>
    </lineage>
</organism>
<feature type="domain" description="Reverse transcriptase RNase H-like" evidence="8">
    <location>
        <begin position="68"/>
        <end position="171"/>
    </location>
</feature>
<keyword evidence="6 9" id="KW-0695">RNA-directed DNA polymerase</keyword>
<evidence type="ECO:0000256" key="3">
    <source>
        <dbReference type="ARBA" id="ARBA00022722"/>
    </source>
</evidence>
<dbReference type="Pfam" id="PF17917">
    <property type="entry name" value="RT_RNaseH"/>
    <property type="match status" value="1"/>
</dbReference>
<evidence type="ECO:0000256" key="1">
    <source>
        <dbReference type="ARBA" id="ARBA00022679"/>
    </source>
</evidence>
<gene>
    <name evidence="9" type="ORF">Tco_1053978</name>
</gene>
<evidence type="ECO:0000256" key="4">
    <source>
        <dbReference type="ARBA" id="ARBA00022759"/>
    </source>
</evidence>
<keyword evidence="4" id="KW-0255">Endonuclease</keyword>
<evidence type="ECO:0000259" key="8">
    <source>
        <dbReference type="Pfam" id="PF17917"/>
    </source>
</evidence>
<accession>A0ABQ5GVH4</accession>
<keyword evidence="10" id="KW-1185">Reference proteome</keyword>
<sequence length="433" mass="49254">MEKSHFMVKEGIVLGHKISKSGIEVDRAKVEVIAKLPHPTTMKGKSVSNPLIHLKENLSEAPILIAPDWDLPFELMCDASDFAIGAVLGQRKNKHFQPIHYASKTMSEAQAHYTTTEKELLVVVYAFEKFQSFLVLSKSIVYTDHSAIKYPFAKKDAKARLMRWILLLQEFDVEIRDKKEKKSSAAISPDLRTLTKMSSKTRKSQKHFHSKLLDRLKSSHRLDLGVHLIHSFELWKADQRPVCMRTRSSLEYTIPRRRNRRRSRQQQEAIPIVDKFPIQMADDRPMAEQLQAPTGGFESAIVVPPINAQNFELKSSLINLVQNRIFRGGNDEEPHAHIRHFESITNNQRYPDGVDINKKTDKTSQNDKTESPNFGGNGKECANNIKGQSQISKVRVNTEESAVKPKPELKNTIGCILPICWAGKTNSITMDRL</sequence>
<dbReference type="SUPFAM" id="SSF56672">
    <property type="entry name" value="DNA/RNA polymerases"/>
    <property type="match status" value="1"/>
</dbReference>
<feature type="region of interest" description="Disordered" evidence="7">
    <location>
        <begin position="348"/>
        <end position="380"/>
    </location>
</feature>
<dbReference type="Gene3D" id="3.10.20.370">
    <property type="match status" value="1"/>
</dbReference>
<reference evidence="9" key="1">
    <citation type="journal article" date="2022" name="Int. J. Mol. Sci.">
        <title>Draft Genome of Tanacetum Coccineum: Genomic Comparison of Closely Related Tanacetum-Family Plants.</title>
        <authorList>
            <person name="Yamashiro T."/>
            <person name="Shiraishi A."/>
            <person name="Nakayama K."/>
            <person name="Satake H."/>
        </authorList>
    </citation>
    <scope>NUCLEOTIDE SEQUENCE</scope>
</reference>
<evidence type="ECO:0000256" key="7">
    <source>
        <dbReference type="SAM" id="MobiDB-lite"/>
    </source>
</evidence>
<evidence type="ECO:0000256" key="5">
    <source>
        <dbReference type="ARBA" id="ARBA00022801"/>
    </source>
</evidence>
<evidence type="ECO:0000313" key="9">
    <source>
        <dbReference type="EMBL" id="GJT79636.1"/>
    </source>
</evidence>
<evidence type="ECO:0000256" key="6">
    <source>
        <dbReference type="ARBA" id="ARBA00022918"/>
    </source>
</evidence>
<proteinExistence type="predicted"/>
<comment type="caution">
    <text evidence="9">The sequence shown here is derived from an EMBL/GenBank/DDBJ whole genome shotgun (WGS) entry which is preliminary data.</text>
</comment>
<keyword evidence="5" id="KW-0378">Hydrolase</keyword>
<dbReference type="CDD" id="cd09274">
    <property type="entry name" value="RNase_HI_RT_Ty3"/>
    <property type="match status" value="1"/>
</dbReference>
<dbReference type="InterPro" id="IPR041373">
    <property type="entry name" value="RT_RNaseH"/>
</dbReference>
<reference evidence="9" key="2">
    <citation type="submission" date="2022-01" db="EMBL/GenBank/DDBJ databases">
        <authorList>
            <person name="Yamashiro T."/>
            <person name="Shiraishi A."/>
            <person name="Satake H."/>
            <person name="Nakayama K."/>
        </authorList>
    </citation>
    <scope>NUCLEOTIDE SEQUENCE</scope>
</reference>